<sequence>MKYRLLLMDMDSTLINEEGIDLLAARAGVGEEVARLTSEAMAGELDFSSSLRQRVSLLKGHSSALLEDVTQSLSLTEGAPELISTLRSRGWRIGVVSGGFHEIIDPFLAPLGIDFIRANHFSITEGVLTGEVIDPIIGPTEKALALEEFAHAHGIELSETVAVGDGANDREMLRVAGLGIAFCAKRALKEVADVVVERRDLRILLDSI</sequence>
<evidence type="ECO:0000256" key="7">
    <source>
        <dbReference type="ARBA" id="ARBA00022801"/>
    </source>
</evidence>
<gene>
    <name evidence="11" type="ORF">UFOPK1650_00204</name>
</gene>
<dbReference type="PANTHER" id="PTHR43344:SF2">
    <property type="entry name" value="PHOSPHOSERINE PHOSPHATASE"/>
    <property type="match status" value="1"/>
</dbReference>
<proteinExistence type="inferred from homology"/>
<dbReference type="GO" id="GO:0005737">
    <property type="term" value="C:cytoplasm"/>
    <property type="evidence" value="ECO:0007669"/>
    <property type="project" value="TreeGrafter"/>
</dbReference>
<dbReference type="PANTHER" id="PTHR43344">
    <property type="entry name" value="PHOSPHOSERINE PHOSPHATASE"/>
    <property type="match status" value="1"/>
</dbReference>
<dbReference type="GO" id="GO:0036424">
    <property type="term" value="F:L-phosphoserine phosphatase activity"/>
    <property type="evidence" value="ECO:0007669"/>
    <property type="project" value="InterPro"/>
</dbReference>
<dbReference type="EC" id="3.1.3.3" evidence="4"/>
<evidence type="ECO:0000256" key="4">
    <source>
        <dbReference type="ARBA" id="ARBA00012640"/>
    </source>
</evidence>
<dbReference type="UniPathway" id="UPA00135">
    <property type="reaction ID" value="UER00198"/>
</dbReference>
<dbReference type="Pfam" id="PF12710">
    <property type="entry name" value="HAD"/>
    <property type="match status" value="1"/>
</dbReference>
<dbReference type="InterPro" id="IPR023214">
    <property type="entry name" value="HAD_sf"/>
</dbReference>
<keyword evidence="6" id="KW-0479">Metal-binding</keyword>
<dbReference type="InterPro" id="IPR036412">
    <property type="entry name" value="HAD-like_sf"/>
</dbReference>
<evidence type="ECO:0000256" key="10">
    <source>
        <dbReference type="ARBA" id="ARBA00031693"/>
    </source>
</evidence>
<dbReference type="SFLD" id="SFLDS00003">
    <property type="entry name" value="Haloacid_Dehalogenase"/>
    <property type="match status" value="1"/>
</dbReference>
<keyword evidence="7" id="KW-0378">Hydrolase</keyword>
<accession>A0A6J6DDS6</accession>
<evidence type="ECO:0000256" key="3">
    <source>
        <dbReference type="ARBA" id="ARBA00009184"/>
    </source>
</evidence>
<keyword evidence="8" id="KW-0460">Magnesium</keyword>
<dbReference type="SFLD" id="SFLDF00029">
    <property type="entry name" value="phosphoserine_phosphatase"/>
    <property type="match status" value="1"/>
</dbReference>
<name>A0A6J6DDS6_9ZZZZ</name>
<dbReference type="AlphaFoldDB" id="A0A6J6DDS6"/>
<reference evidence="11" key="1">
    <citation type="submission" date="2020-05" db="EMBL/GenBank/DDBJ databases">
        <authorList>
            <person name="Chiriac C."/>
            <person name="Salcher M."/>
            <person name="Ghai R."/>
            <person name="Kavagutti S V."/>
        </authorList>
    </citation>
    <scope>NUCLEOTIDE SEQUENCE</scope>
</reference>
<dbReference type="NCBIfam" id="TIGR00338">
    <property type="entry name" value="serB"/>
    <property type="match status" value="1"/>
</dbReference>
<dbReference type="InterPro" id="IPR004469">
    <property type="entry name" value="PSP"/>
</dbReference>
<dbReference type="GO" id="GO:0000287">
    <property type="term" value="F:magnesium ion binding"/>
    <property type="evidence" value="ECO:0007669"/>
    <property type="project" value="TreeGrafter"/>
</dbReference>
<organism evidence="11">
    <name type="scientific">freshwater metagenome</name>
    <dbReference type="NCBI Taxonomy" id="449393"/>
    <lineage>
        <taxon>unclassified sequences</taxon>
        <taxon>metagenomes</taxon>
        <taxon>ecological metagenomes</taxon>
    </lineage>
</organism>
<dbReference type="EMBL" id="CAEZTJ010000013">
    <property type="protein sequence ID" value="CAB4561444.1"/>
    <property type="molecule type" value="Genomic_DNA"/>
</dbReference>
<evidence type="ECO:0000313" key="11">
    <source>
        <dbReference type="EMBL" id="CAB4561444.1"/>
    </source>
</evidence>
<dbReference type="NCBIfam" id="TIGR01488">
    <property type="entry name" value="HAD-SF-IB"/>
    <property type="match status" value="1"/>
</dbReference>
<evidence type="ECO:0000256" key="2">
    <source>
        <dbReference type="ARBA" id="ARBA00005135"/>
    </source>
</evidence>
<dbReference type="SFLD" id="SFLDG01136">
    <property type="entry name" value="C1.6:_Phosphoserine_Phosphatas"/>
    <property type="match status" value="1"/>
</dbReference>
<evidence type="ECO:0000256" key="5">
    <source>
        <dbReference type="ARBA" id="ARBA00022605"/>
    </source>
</evidence>
<comment type="cofactor">
    <cofactor evidence="1">
        <name>Mg(2+)</name>
        <dbReference type="ChEBI" id="CHEBI:18420"/>
    </cofactor>
</comment>
<comment type="similarity">
    <text evidence="3">Belongs to the HAD-like hydrolase superfamily. SerB family.</text>
</comment>
<dbReference type="SUPFAM" id="SSF56784">
    <property type="entry name" value="HAD-like"/>
    <property type="match status" value="1"/>
</dbReference>
<comment type="pathway">
    <text evidence="2">Amino-acid biosynthesis; L-serine biosynthesis; L-serine from 3-phospho-D-glycerate: step 3/3.</text>
</comment>
<dbReference type="Gene3D" id="3.40.50.1000">
    <property type="entry name" value="HAD superfamily/HAD-like"/>
    <property type="match status" value="1"/>
</dbReference>
<evidence type="ECO:0000256" key="6">
    <source>
        <dbReference type="ARBA" id="ARBA00022723"/>
    </source>
</evidence>
<evidence type="ECO:0000256" key="1">
    <source>
        <dbReference type="ARBA" id="ARBA00001946"/>
    </source>
</evidence>
<dbReference type="SFLD" id="SFLDG01137">
    <property type="entry name" value="C1.6.1:_Phosphoserine_Phosphat"/>
    <property type="match status" value="1"/>
</dbReference>
<keyword evidence="9" id="KW-0718">Serine biosynthesis</keyword>
<dbReference type="InterPro" id="IPR050582">
    <property type="entry name" value="HAD-like_SerB"/>
</dbReference>
<dbReference type="GO" id="GO:0006564">
    <property type="term" value="P:L-serine biosynthetic process"/>
    <property type="evidence" value="ECO:0007669"/>
    <property type="project" value="UniProtKB-KW"/>
</dbReference>
<keyword evidence="5" id="KW-0028">Amino-acid biosynthesis</keyword>
<protein>
    <recommendedName>
        <fullName evidence="4">phosphoserine phosphatase</fullName>
        <ecNumber evidence="4">3.1.3.3</ecNumber>
    </recommendedName>
    <alternativeName>
        <fullName evidence="10">O-phosphoserine phosphohydrolase</fullName>
    </alternativeName>
</protein>
<evidence type="ECO:0000256" key="8">
    <source>
        <dbReference type="ARBA" id="ARBA00022842"/>
    </source>
</evidence>
<evidence type="ECO:0000256" key="9">
    <source>
        <dbReference type="ARBA" id="ARBA00023299"/>
    </source>
</evidence>